<dbReference type="EMBL" id="JACYXC010000001">
    <property type="protein sequence ID" value="MBH5334201.1"/>
    <property type="molecule type" value="Genomic_DNA"/>
</dbReference>
<dbReference type="Proteomes" id="UP000807371">
    <property type="component" value="Unassembled WGS sequence"/>
</dbReference>
<protein>
    <submittedName>
        <fullName evidence="2">Uncharacterized protein</fullName>
    </submittedName>
</protein>
<organism evidence="2 3">
    <name type="scientific">Streptomyces pactum</name>
    <dbReference type="NCBI Taxonomy" id="68249"/>
    <lineage>
        <taxon>Bacteria</taxon>
        <taxon>Bacillati</taxon>
        <taxon>Actinomycetota</taxon>
        <taxon>Actinomycetes</taxon>
        <taxon>Kitasatosporales</taxon>
        <taxon>Streptomycetaceae</taxon>
        <taxon>Streptomyces</taxon>
    </lineage>
</organism>
<accession>A0ABS0NGA0</accession>
<comment type="caution">
    <text evidence="2">The sequence shown here is derived from an EMBL/GenBank/DDBJ whole genome shotgun (WGS) entry which is preliminary data.</text>
</comment>
<evidence type="ECO:0000313" key="2">
    <source>
        <dbReference type="EMBL" id="MBH5334201.1"/>
    </source>
</evidence>
<feature type="region of interest" description="Disordered" evidence="1">
    <location>
        <begin position="1"/>
        <end position="20"/>
    </location>
</feature>
<sequence length="74" mass="7470">MSARSPRPLSRSAGTAPGGVDIRLPWWGIALPALAFAALLLLISGSADAHAAEGGGALSQFVGAVRHALLDQLP</sequence>
<feature type="compositionally biased region" description="Low complexity" evidence="1">
    <location>
        <begin position="1"/>
        <end position="13"/>
    </location>
</feature>
<proteinExistence type="predicted"/>
<name>A0ABS0NGA0_9ACTN</name>
<evidence type="ECO:0000313" key="3">
    <source>
        <dbReference type="Proteomes" id="UP000807371"/>
    </source>
</evidence>
<gene>
    <name evidence="2" type="ORF">IHE55_05045</name>
</gene>
<keyword evidence="3" id="KW-1185">Reference proteome</keyword>
<reference evidence="2 3" key="1">
    <citation type="submission" date="2020-09" db="EMBL/GenBank/DDBJ databases">
        <title>Biosynthesis of the nuclear factor of activated T cells inhibitor NFAT-133 and its congeners in Streptomyces pactum.</title>
        <authorList>
            <person name="Zhou W."/>
            <person name="Posri P."/>
            <person name="Abugrain M.E."/>
            <person name="Weisberg A.J."/>
            <person name="Chang J.H."/>
            <person name="Mahmud T."/>
        </authorList>
    </citation>
    <scope>NUCLEOTIDE SEQUENCE [LARGE SCALE GENOMIC DNA]</scope>
    <source>
        <strain evidence="2 3">ATCC 27456</strain>
    </source>
</reference>
<evidence type="ECO:0000256" key="1">
    <source>
        <dbReference type="SAM" id="MobiDB-lite"/>
    </source>
</evidence>